<dbReference type="SMART" id="SM00028">
    <property type="entry name" value="TPR"/>
    <property type="match status" value="2"/>
</dbReference>
<dbReference type="InterPro" id="IPR015917">
    <property type="entry name" value="Pept_C14A"/>
</dbReference>
<proteinExistence type="inferred from homology"/>
<name>A0A4R7SS06_9BACT</name>
<dbReference type="Gene3D" id="3.40.50.1460">
    <property type="match status" value="1"/>
</dbReference>
<dbReference type="AlphaFoldDB" id="A0A4R7SS06"/>
<comment type="caution">
    <text evidence="5">The sequence shown here is derived from an EMBL/GenBank/DDBJ whole genome shotgun (WGS) entry which is preliminary data.</text>
</comment>
<dbReference type="InterPro" id="IPR029030">
    <property type="entry name" value="Caspase-like_dom_sf"/>
</dbReference>
<dbReference type="PROSITE" id="PS50208">
    <property type="entry name" value="CASPASE_P20"/>
    <property type="match status" value="1"/>
</dbReference>
<feature type="chain" id="PRO_5020761231" evidence="3">
    <location>
        <begin position="21"/>
        <end position="452"/>
    </location>
</feature>
<dbReference type="InterPro" id="IPR001309">
    <property type="entry name" value="Pept_C14_p20"/>
</dbReference>
<dbReference type="RefSeq" id="WP_166646956.1">
    <property type="nucleotide sequence ID" value="NZ_SOCA01000001.1"/>
</dbReference>
<gene>
    <name evidence="5" type="ORF">EI77_00269</name>
</gene>
<dbReference type="Pfam" id="PF13414">
    <property type="entry name" value="TPR_11"/>
    <property type="match status" value="1"/>
</dbReference>
<keyword evidence="3" id="KW-0732">Signal</keyword>
<dbReference type="GO" id="GO:0004197">
    <property type="term" value="F:cysteine-type endopeptidase activity"/>
    <property type="evidence" value="ECO:0007669"/>
    <property type="project" value="InterPro"/>
</dbReference>
<dbReference type="InterPro" id="IPR011600">
    <property type="entry name" value="Pept_C14_caspase"/>
</dbReference>
<dbReference type="Gene3D" id="1.25.40.10">
    <property type="entry name" value="Tetratricopeptide repeat domain"/>
    <property type="match status" value="1"/>
</dbReference>
<evidence type="ECO:0000313" key="5">
    <source>
        <dbReference type="EMBL" id="TDU80967.1"/>
    </source>
</evidence>
<dbReference type="PROSITE" id="PS50005">
    <property type="entry name" value="TPR"/>
    <property type="match status" value="1"/>
</dbReference>
<dbReference type="InterPro" id="IPR052039">
    <property type="entry name" value="Caspase-related_regulators"/>
</dbReference>
<evidence type="ECO:0000259" key="4">
    <source>
        <dbReference type="PROSITE" id="PS50208"/>
    </source>
</evidence>
<comment type="similarity">
    <text evidence="1">Belongs to the peptidase C14A family.</text>
</comment>
<keyword evidence="6" id="KW-1185">Reference proteome</keyword>
<accession>A0A4R7SS06</accession>
<evidence type="ECO:0000256" key="1">
    <source>
        <dbReference type="ARBA" id="ARBA00010134"/>
    </source>
</evidence>
<dbReference type="PANTHER" id="PTHR22576:SF37">
    <property type="entry name" value="MUCOSA-ASSOCIATED LYMPHOID TISSUE LYMPHOMA TRANSLOCATION PROTEIN 1"/>
    <property type="match status" value="1"/>
</dbReference>
<dbReference type="PANTHER" id="PTHR22576">
    <property type="entry name" value="MUCOSA ASSOCIATED LYMPHOID TISSUE LYMPHOMA TRANSLOCATION PROTEIN 1/PARACASPASE"/>
    <property type="match status" value="1"/>
</dbReference>
<feature type="repeat" description="TPR" evidence="2">
    <location>
        <begin position="370"/>
        <end position="403"/>
    </location>
</feature>
<dbReference type="SUPFAM" id="SSF48452">
    <property type="entry name" value="TPR-like"/>
    <property type="match status" value="1"/>
</dbReference>
<dbReference type="EMBL" id="SOCA01000001">
    <property type="protein sequence ID" value="TDU80967.1"/>
    <property type="molecule type" value="Genomic_DNA"/>
</dbReference>
<dbReference type="GO" id="GO:0006508">
    <property type="term" value="P:proteolysis"/>
    <property type="evidence" value="ECO:0007669"/>
    <property type="project" value="InterPro"/>
</dbReference>
<dbReference type="InterPro" id="IPR011990">
    <property type="entry name" value="TPR-like_helical_dom_sf"/>
</dbReference>
<evidence type="ECO:0000256" key="2">
    <source>
        <dbReference type="PROSITE-ProRule" id="PRU00339"/>
    </source>
</evidence>
<dbReference type="SUPFAM" id="SSF52129">
    <property type="entry name" value="Caspase-like"/>
    <property type="match status" value="1"/>
</dbReference>
<organism evidence="5 6">
    <name type="scientific">Prosthecobacter fusiformis</name>
    <dbReference type="NCBI Taxonomy" id="48464"/>
    <lineage>
        <taxon>Bacteria</taxon>
        <taxon>Pseudomonadati</taxon>
        <taxon>Verrucomicrobiota</taxon>
        <taxon>Verrucomicrobiia</taxon>
        <taxon>Verrucomicrobiales</taxon>
        <taxon>Verrucomicrobiaceae</taxon>
        <taxon>Prosthecobacter</taxon>
    </lineage>
</organism>
<feature type="domain" description="Caspase family p20" evidence="4">
    <location>
        <begin position="25"/>
        <end position="164"/>
    </location>
</feature>
<dbReference type="InterPro" id="IPR019734">
    <property type="entry name" value="TPR_rpt"/>
</dbReference>
<evidence type="ECO:0000256" key="3">
    <source>
        <dbReference type="SAM" id="SignalP"/>
    </source>
</evidence>
<dbReference type="PRINTS" id="PR00376">
    <property type="entry name" value="IL1BCENZYME"/>
</dbReference>
<evidence type="ECO:0000313" key="6">
    <source>
        <dbReference type="Proteomes" id="UP000295662"/>
    </source>
</evidence>
<sequence length="452" mass="48385">MKTCLHILSWLCLMVMMAPGETLTKNRTALVIGNARYEPLVGPLRNTGNDAKAMAKTLRELGFAVIEKHNVTRDQLLSSVLEFRSTLAGAEVGLFYFAGHGISLAGANYLIPLKSGYAPGEADDVTLRLLAETRLFNVEQAVADMSAAGARCNLVILDACRNTAVARTSRTRDAASAGGLSEMKPPAGSLIAFATDAGQTALDGDTDNGLYTEELLKNLRTPGLTIEQVFKRTRAGVLDRSEGGQIPAEYSRLVGDDIFLAGPVAEDTPVPVMKAEPVTLPTQAQILDLAKAGLAEECADALLAVAEEKGTGDYATEPLSLLLDQVKNDLKEAAHGSRQAEVSAITCEQVLRALPGCLPPNHKDFKQLNAKAHNRHGDALLLQGRTEEALTAFDAAIAFTPEDSYILYNRGRAFSALGKTEQAHLDFTEASSLKYKQPGARKLALEALAELR</sequence>
<feature type="signal peptide" evidence="3">
    <location>
        <begin position="1"/>
        <end position="20"/>
    </location>
</feature>
<reference evidence="5 6" key="1">
    <citation type="submission" date="2019-03" db="EMBL/GenBank/DDBJ databases">
        <title>Genomic Encyclopedia of Archaeal and Bacterial Type Strains, Phase II (KMG-II): from individual species to whole genera.</title>
        <authorList>
            <person name="Goeker M."/>
        </authorList>
    </citation>
    <scope>NUCLEOTIDE SEQUENCE [LARGE SCALE GENOMIC DNA]</scope>
    <source>
        <strain evidence="5 6">ATCC 25309</strain>
    </source>
</reference>
<dbReference type="Proteomes" id="UP000295662">
    <property type="component" value="Unassembled WGS sequence"/>
</dbReference>
<keyword evidence="2" id="KW-0802">TPR repeat</keyword>
<dbReference type="Pfam" id="PF00656">
    <property type="entry name" value="Peptidase_C14"/>
    <property type="match status" value="1"/>
</dbReference>
<protein>
    <submittedName>
        <fullName evidence="5">TPR repeat protein</fullName>
    </submittedName>
</protein>